<feature type="compositionally biased region" description="Low complexity" evidence="3">
    <location>
        <begin position="269"/>
        <end position="280"/>
    </location>
</feature>
<evidence type="ECO:0000256" key="3">
    <source>
        <dbReference type="SAM" id="MobiDB-lite"/>
    </source>
</evidence>
<organism evidence="6">
    <name type="scientific">Octopus bimaculoides</name>
    <name type="common">California two-spotted octopus</name>
    <dbReference type="NCBI Taxonomy" id="37653"/>
    <lineage>
        <taxon>Eukaryota</taxon>
        <taxon>Metazoa</taxon>
        <taxon>Spiralia</taxon>
        <taxon>Lophotrochozoa</taxon>
        <taxon>Mollusca</taxon>
        <taxon>Cephalopoda</taxon>
        <taxon>Coleoidea</taxon>
        <taxon>Octopodiformes</taxon>
        <taxon>Octopoda</taxon>
        <taxon>Incirrata</taxon>
        <taxon>Octopodidae</taxon>
        <taxon>Octopus</taxon>
    </lineage>
</organism>
<accession>A0A0L8GA34</accession>
<dbReference type="InterPro" id="IPR012677">
    <property type="entry name" value="Nucleotide-bd_a/b_plait_sf"/>
</dbReference>
<feature type="domain" description="RRM" evidence="5">
    <location>
        <begin position="440"/>
        <end position="523"/>
    </location>
</feature>
<feature type="signal peptide" evidence="4">
    <location>
        <begin position="1"/>
        <end position="20"/>
    </location>
</feature>
<feature type="compositionally biased region" description="Basic and acidic residues" evidence="3">
    <location>
        <begin position="45"/>
        <end position="60"/>
    </location>
</feature>
<dbReference type="Pfam" id="PF00076">
    <property type="entry name" value="RRM_1"/>
    <property type="match status" value="5"/>
</dbReference>
<dbReference type="AlphaFoldDB" id="A0A0L8GA34"/>
<evidence type="ECO:0000313" key="6">
    <source>
        <dbReference type="EMBL" id="KOF73704.1"/>
    </source>
</evidence>
<dbReference type="GO" id="GO:0003723">
    <property type="term" value="F:RNA binding"/>
    <property type="evidence" value="ECO:0007669"/>
    <property type="project" value="UniProtKB-UniRule"/>
</dbReference>
<dbReference type="SMART" id="SM00361">
    <property type="entry name" value="RRM_1"/>
    <property type="match status" value="2"/>
</dbReference>
<keyword evidence="1 2" id="KW-0694">RNA-binding</keyword>
<dbReference type="OrthoDB" id="439639at2759"/>
<proteinExistence type="predicted"/>
<sequence length="622" mass="70488">MNRLRLSLMILAMNLQMINTKPWLKIVQLFSQDTYSPSGMHKKTTPRDPLENKMTEDPKPETQPVRYSVRMKGLTGRYHSDTIKEFFYPIKVKQVHIPRGLNHRQFGIVFAEFFNPEDVKLAMEKQGKFINGSKITLKETITGDDDDDGGGGHSYKKNAADLKIVPEDEEEEELSESGRLFVRNLPYTCTEEDLEKHFSKYGALVEVYVPLDTATNKMKGFAFITYMIPENAVRALTEMDGTSFQGRLLHIIPSRIKKDKDDTGHSKGSSFKTQSLQKQKSQAQSSHNWNSLFLGSNAVADVLTEKYGIKKTDLLDFETNDSLGVRMALGETQIVTETREFLLENGVSLDSFSQASGPRSKTVILVKNLPADCKGEEIAKVFSKYGTLGRVIFPPAGITAIIEFLSPSEAKKAFTNLAYTKEQKTEQSSEDEESDVEPDSVMFVKNLTLETKEDHLRKAFESCGPIRNVIVARKKDFKNQGQALSMGYGFVEFKRSKSAQKAIKKLQHMELNGHQIELKISNRLSIVFGELKIVRLPKKMAGTGSHRGFAFVDFVNRREAKKAFNALCHSTHLYGRRLVLEWADTEETIEDLRRKTAEHFHDDIPKKIRKTDIVTSLTEETM</sequence>
<name>A0A0L8GA34_OCTBM</name>
<feature type="domain" description="RRM" evidence="5">
    <location>
        <begin position="178"/>
        <end position="256"/>
    </location>
</feature>
<feature type="chain" id="PRO_5005582838" description="RRM domain-containing protein" evidence="4">
    <location>
        <begin position="21"/>
        <end position="622"/>
    </location>
</feature>
<feature type="region of interest" description="Disordered" evidence="3">
    <location>
        <begin position="258"/>
        <end position="280"/>
    </location>
</feature>
<keyword evidence="4" id="KW-0732">Signal</keyword>
<dbReference type="InterPro" id="IPR035979">
    <property type="entry name" value="RBD_domain_sf"/>
</dbReference>
<dbReference type="Gene3D" id="3.30.70.330">
    <property type="match status" value="5"/>
</dbReference>
<feature type="domain" description="RRM" evidence="5">
    <location>
        <begin position="522"/>
        <end position="585"/>
    </location>
</feature>
<dbReference type="STRING" id="37653.A0A0L8GA34"/>
<dbReference type="PROSITE" id="PS50102">
    <property type="entry name" value="RRM"/>
    <property type="match status" value="4"/>
</dbReference>
<protein>
    <recommendedName>
        <fullName evidence="5">RRM domain-containing protein</fullName>
    </recommendedName>
</protein>
<dbReference type="SMART" id="SM00360">
    <property type="entry name" value="RRM"/>
    <property type="match status" value="5"/>
</dbReference>
<dbReference type="InterPro" id="IPR000504">
    <property type="entry name" value="RRM_dom"/>
</dbReference>
<dbReference type="CDD" id="cd12318">
    <property type="entry name" value="RRM5_RBM19_like"/>
    <property type="match status" value="1"/>
</dbReference>
<feature type="region of interest" description="Disordered" evidence="3">
    <location>
        <begin position="140"/>
        <end position="160"/>
    </location>
</feature>
<gene>
    <name evidence="6" type="ORF">OCBIM_22037472mg</name>
</gene>
<evidence type="ECO:0000259" key="5">
    <source>
        <dbReference type="PROSITE" id="PS50102"/>
    </source>
</evidence>
<evidence type="ECO:0000256" key="4">
    <source>
        <dbReference type="SAM" id="SignalP"/>
    </source>
</evidence>
<dbReference type="InterPro" id="IPR034423">
    <property type="entry name" value="RBM19_RRM5"/>
</dbReference>
<feature type="region of interest" description="Disordered" evidence="3">
    <location>
        <begin position="37"/>
        <end position="62"/>
    </location>
</feature>
<evidence type="ECO:0000256" key="1">
    <source>
        <dbReference type="ARBA" id="ARBA00022884"/>
    </source>
</evidence>
<feature type="domain" description="RRM" evidence="5">
    <location>
        <begin position="362"/>
        <end position="430"/>
    </location>
</feature>
<dbReference type="InterPro" id="IPR003954">
    <property type="entry name" value="RRM_euk-type"/>
</dbReference>
<dbReference type="SUPFAM" id="SSF54928">
    <property type="entry name" value="RNA-binding domain, RBD"/>
    <property type="match status" value="3"/>
</dbReference>
<dbReference type="PANTHER" id="PTHR10352">
    <property type="entry name" value="EUKARYOTIC TRANSLATION INITIATION FACTOR 3 SUBUNIT G"/>
    <property type="match status" value="1"/>
</dbReference>
<dbReference type="EMBL" id="KQ423042">
    <property type="protein sequence ID" value="KOF73704.1"/>
    <property type="molecule type" value="Genomic_DNA"/>
</dbReference>
<evidence type="ECO:0000256" key="2">
    <source>
        <dbReference type="PROSITE-ProRule" id="PRU00176"/>
    </source>
</evidence>
<reference evidence="6" key="1">
    <citation type="submission" date="2015-07" db="EMBL/GenBank/DDBJ databases">
        <title>MeaNS - Measles Nucleotide Surveillance Program.</title>
        <authorList>
            <person name="Tran T."/>
            <person name="Druce J."/>
        </authorList>
    </citation>
    <scope>NUCLEOTIDE SEQUENCE</scope>
    <source>
        <strain evidence="6">UCB-OBI-ISO-001</strain>
        <tissue evidence="6">Gonad</tissue>
    </source>
</reference>